<dbReference type="InterPro" id="IPR001633">
    <property type="entry name" value="EAL_dom"/>
</dbReference>
<dbReference type="SMART" id="SM00052">
    <property type="entry name" value="EAL"/>
    <property type="match status" value="1"/>
</dbReference>
<organism evidence="1 2">
    <name type="scientific">Sterolibacterium denitrificans</name>
    <dbReference type="NCBI Taxonomy" id="157592"/>
    <lineage>
        <taxon>Bacteria</taxon>
        <taxon>Pseudomonadati</taxon>
        <taxon>Pseudomonadota</taxon>
        <taxon>Betaproteobacteria</taxon>
        <taxon>Nitrosomonadales</taxon>
        <taxon>Sterolibacteriaceae</taxon>
        <taxon>Sterolibacterium</taxon>
    </lineage>
</organism>
<reference evidence="1 2" key="1">
    <citation type="journal article" date="2016" name="ISME J.">
        <title>Integrated multi-omics analyses reveal the biochemical mechanisms and phylogenetic relevance of anaerobic androgen biodegradation in the environment.</title>
        <authorList>
            <person name="Yang F.C."/>
            <person name="Chen Y.L."/>
            <person name="Tang S.L."/>
            <person name="Yu C.P."/>
            <person name="Wang P.H."/>
            <person name="Ismail W."/>
            <person name="Wang C.H."/>
            <person name="Ding J.Y."/>
            <person name="Yang C.Y."/>
            <person name="Yang C.Y."/>
            <person name="Chiang Y.R."/>
        </authorList>
    </citation>
    <scope>NUCLEOTIDE SEQUENCE [LARGE SCALE GENOMIC DNA]</scope>
    <source>
        <strain evidence="1 2">DSM 13999</strain>
    </source>
</reference>
<evidence type="ECO:0000313" key="2">
    <source>
        <dbReference type="Proteomes" id="UP000243416"/>
    </source>
</evidence>
<dbReference type="RefSeq" id="WP_083522801.1">
    <property type="nucleotide sequence ID" value="NZ_LFZK01000001.1"/>
</dbReference>
<protein>
    <submittedName>
        <fullName evidence="1">Uncharacterized protein</fullName>
    </submittedName>
</protein>
<dbReference type="InterPro" id="IPR035919">
    <property type="entry name" value="EAL_sf"/>
</dbReference>
<dbReference type="SUPFAM" id="SSF141868">
    <property type="entry name" value="EAL domain-like"/>
    <property type="match status" value="1"/>
</dbReference>
<dbReference type="Gene3D" id="3.20.20.450">
    <property type="entry name" value="EAL domain"/>
    <property type="match status" value="1"/>
</dbReference>
<accession>A0A656Z9P1</accession>
<dbReference type="Pfam" id="PF08668">
    <property type="entry name" value="HDOD"/>
    <property type="match status" value="1"/>
</dbReference>
<dbReference type="SUPFAM" id="SSF109604">
    <property type="entry name" value="HD-domain/PDEase-like"/>
    <property type="match status" value="1"/>
</dbReference>
<comment type="caution">
    <text evidence="1">The sequence shown here is derived from an EMBL/GenBank/DDBJ whole genome shotgun (WGS) entry which is preliminary data.</text>
</comment>
<dbReference type="PIRSF" id="PIRSF003180">
    <property type="entry name" value="DiGMPpdiest_YuxH"/>
    <property type="match status" value="1"/>
</dbReference>
<dbReference type="PANTHER" id="PTHR33525">
    <property type="match status" value="1"/>
</dbReference>
<dbReference type="InterPro" id="IPR052340">
    <property type="entry name" value="RNase_Y/CdgJ"/>
</dbReference>
<dbReference type="Pfam" id="PF00563">
    <property type="entry name" value="EAL"/>
    <property type="match status" value="1"/>
</dbReference>
<dbReference type="AlphaFoldDB" id="A0A656Z9P1"/>
<dbReference type="InterPro" id="IPR014408">
    <property type="entry name" value="dGMP_Pdiesterase_EAL/HD-GYP"/>
</dbReference>
<proteinExistence type="predicted"/>
<sequence>MIDEADPPPEAARFFLGRQPILDRQGAIHGYELLFRSCGDNAAHFVDEHHATVQVIARAFSELGIQSVVGDALGFINLDSRLLSCDIIDMLPAERIVLELLETTRFEAEAVTCCRLLFEKGYQLALDDVTALNPAYYPILPYVSYVKIDLLDMQEDALRKLVRHFRPMKLKLLAEKVETRQQCRLCEELGFELFQGYHFARPEILSGRSIDPAQRQMLRLSQLLSGDASDSRIEAVFKEDSKLTYNLLRLVNSVAMGVPTHINSVHHAMLLLGRRQLQRWLALLLFAHRDGAKFPDPLAIMAANRGRLMELLTRETGASAEEAEQTFMTGVISLLEAVLEIPMSRIVDELKLAAPIRAALLDHDGYAGQLLTLIECIERCDTTHLNEQLSALGLTLEQLTTAEIASMNWANAIGQER</sequence>
<dbReference type="Proteomes" id="UP000243416">
    <property type="component" value="Unassembled WGS sequence"/>
</dbReference>
<dbReference type="InterPro" id="IPR013976">
    <property type="entry name" value="HDOD"/>
</dbReference>
<gene>
    <name evidence="1" type="ORF">ACY05_00035</name>
</gene>
<evidence type="ECO:0000313" key="1">
    <source>
        <dbReference type="EMBL" id="KYC29026.1"/>
    </source>
</evidence>
<keyword evidence="2" id="KW-1185">Reference proteome</keyword>
<dbReference type="EMBL" id="LFZK01000001">
    <property type="protein sequence ID" value="KYC29026.1"/>
    <property type="molecule type" value="Genomic_DNA"/>
</dbReference>
<dbReference type="PROSITE" id="PS51833">
    <property type="entry name" value="HDOD"/>
    <property type="match status" value="1"/>
</dbReference>
<dbReference type="PANTHER" id="PTHR33525:SF4">
    <property type="entry name" value="CYCLIC DI-GMP PHOSPHODIESTERASE CDGJ"/>
    <property type="match status" value="1"/>
</dbReference>
<name>A0A656Z9P1_9PROT</name>
<dbReference type="Gene3D" id="1.10.3210.10">
    <property type="entry name" value="Hypothetical protein af1432"/>
    <property type="match status" value="1"/>
</dbReference>